<evidence type="ECO:0000256" key="2">
    <source>
        <dbReference type="SAM" id="SignalP"/>
    </source>
</evidence>
<name>A0A3D9CZ38_9FLAO</name>
<dbReference type="SUPFAM" id="SSF51126">
    <property type="entry name" value="Pectin lyase-like"/>
    <property type="match status" value="1"/>
</dbReference>
<evidence type="ECO:0000256" key="1">
    <source>
        <dbReference type="SAM" id="MobiDB-lite"/>
    </source>
</evidence>
<feature type="chain" id="PRO_5017802597" evidence="2">
    <location>
        <begin position="24"/>
        <end position="396"/>
    </location>
</feature>
<dbReference type="Proteomes" id="UP000256326">
    <property type="component" value="Unassembled WGS sequence"/>
</dbReference>
<evidence type="ECO:0000313" key="4">
    <source>
        <dbReference type="Proteomes" id="UP000256326"/>
    </source>
</evidence>
<dbReference type="PANTHER" id="PTHR41339">
    <property type="entry name" value="LIPL48"/>
    <property type="match status" value="1"/>
</dbReference>
<gene>
    <name evidence="3" type="ORF">DRF58_07980</name>
</gene>
<dbReference type="PANTHER" id="PTHR41339:SF1">
    <property type="entry name" value="SECRETED PROTEIN"/>
    <property type="match status" value="1"/>
</dbReference>
<accession>A0A3D9CZ38</accession>
<dbReference type="EMBL" id="QNUG01000013">
    <property type="protein sequence ID" value="REC70908.1"/>
    <property type="molecule type" value="Genomic_DNA"/>
</dbReference>
<feature type="signal peptide" evidence="2">
    <location>
        <begin position="1"/>
        <end position="23"/>
    </location>
</feature>
<evidence type="ECO:0000313" key="3">
    <source>
        <dbReference type="EMBL" id="REC70908.1"/>
    </source>
</evidence>
<comment type="caution">
    <text evidence="3">The sequence shown here is derived from an EMBL/GenBank/DDBJ whole genome shotgun (WGS) entry which is preliminary data.</text>
</comment>
<dbReference type="InterPro" id="IPR011050">
    <property type="entry name" value="Pectin_lyase_fold/virulence"/>
</dbReference>
<dbReference type="OrthoDB" id="1521716at2"/>
<dbReference type="RefSeq" id="WP_116034454.1">
    <property type="nucleotide sequence ID" value="NZ_JBHLVV010000025.1"/>
</dbReference>
<reference evidence="3 4" key="1">
    <citation type="journal article" date="2006" name="Int. J. Syst. Evol. Microbiol.">
        <title>Chryseobacterium hispanicum sp. nov., isolated from the drinking water distribution system of Sevilla, Spain.</title>
        <authorList>
            <person name="Gallego V."/>
            <person name="Garcia M.T."/>
            <person name="Ventosa A."/>
        </authorList>
    </citation>
    <scope>NUCLEOTIDE SEQUENCE [LARGE SCALE GENOMIC DNA]</scope>
    <source>
        <strain evidence="3 4">KCTC 22104</strain>
    </source>
</reference>
<proteinExistence type="predicted"/>
<keyword evidence="2" id="KW-0732">Signal</keyword>
<organism evidence="3 4">
    <name type="scientific">Epilithonimonas hispanica</name>
    <dbReference type="NCBI Taxonomy" id="358687"/>
    <lineage>
        <taxon>Bacteria</taxon>
        <taxon>Pseudomonadati</taxon>
        <taxon>Bacteroidota</taxon>
        <taxon>Flavobacteriia</taxon>
        <taxon>Flavobacteriales</taxon>
        <taxon>Weeksellaceae</taxon>
        <taxon>Chryseobacterium group</taxon>
        <taxon>Epilithonimonas</taxon>
    </lineage>
</organism>
<feature type="compositionally biased region" description="Polar residues" evidence="1">
    <location>
        <begin position="375"/>
        <end position="389"/>
    </location>
</feature>
<feature type="region of interest" description="Disordered" evidence="1">
    <location>
        <begin position="375"/>
        <end position="396"/>
    </location>
</feature>
<protein>
    <submittedName>
        <fullName evidence="3">Uncharacterized protein</fullName>
    </submittedName>
</protein>
<sequence length="396" mass="40713">MKKFFSSAIIICTLSLTTVTVFNSCSSDDDTEVVPNPSNVNIDPNNFKVALNSGDKLVLDATKTYTMTGAVIVNNGAELTIPAGTKINCVGGTSTYVAVAQGGKIFINGTASSPVVFSSTTAKKADWGGIVICGKAPINASAAAGGSATSEVANLTYGGAIADDDSGVITYTQIRYAGARFNDSKEYNGLSLFGVGNKTKIDGVSVIDGADDGIEFFGGTVNVSNIVSVNNDDDAVDWTEGWNGTATNIFTKRTSATVGNRGIEADNNSKNRSATPLSNPTIKNATFIGYTTSDTEGVGTNIFREGTSATLDNIVFSGWANAITIQHDESVALLNGKNKFTNIKFDNVTAKAVTIASASGSTAQPAAAGTYTENANATGAGNGTSNPTWANGWAGL</sequence>
<keyword evidence="4" id="KW-1185">Reference proteome</keyword>
<dbReference type="AlphaFoldDB" id="A0A3D9CZ38"/>